<dbReference type="PANTHER" id="PTHR35970">
    <property type="entry name" value="SODIUM CHANNEL AND CLATHRIN LINKER 1"/>
    <property type="match status" value="1"/>
</dbReference>
<evidence type="ECO:0000313" key="3">
    <source>
        <dbReference type="Proteomes" id="UP000316079"/>
    </source>
</evidence>
<evidence type="ECO:0008006" key="4">
    <source>
        <dbReference type="Google" id="ProtNLM"/>
    </source>
</evidence>
<sequence>MSTEVEFLRDQVNRLSSVLGRYQDEFPPPSSVSKADDCLMESAAPWLSDKGLNNVCDPCVDSLMAPLIEEYDRHIQQMEMQLKFYQRQMTDVKASLEQVVKENERLHAEQRMSIEKQLQALSAAGAEDSPADAMAISNLQEQLKCAVQEKDQALEMWQVASQELDRLQTQFQSSRSDGQIHAVERQHLQNQMAQLQQHAQKLQLTNQKLEV</sequence>
<protein>
    <recommendedName>
        <fullName evidence="4">Sodium channel and clathrin linker 1</fullName>
    </recommendedName>
</protein>
<name>A0A553QMD8_9TELE</name>
<dbReference type="InterPro" id="IPR038911">
    <property type="entry name" value="SCLT1"/>
</dbReference>
<keyword evidence="3" id="KW-1185">Reference proteome</keyword>
<dbReference type="AlphaFoldDB" id="A0A553QMD8"/>
<feature type="non-terminal residue" evidence="2">
    <location>
        <position position="211"/>
    </location>
</feature>
<dbReference type="GO" id="GO:0060271">
    <property type="term" value="P:cilium assembly"/>
    <property type="evidence" value="ECO:0007669"/>
    <property type="project" value="TreeGrafter"/>
</dbReference>
<dbReference type="STRING" id="623744.A0A553QMD8"/>
<reference evidence="2 3" key="1">
    <citation type="journal article" date="2019" name="Sci. Data">
        <title>Hybrid genome assembly and annotation of Danionella translucida.</title>
        <authorList>
            <person name="Kadobianskyi M."/>
            <person name="Schulze L."/>
            <person name="Schuelke M."/>
            <person name="Judkewitz B."/>
        </authorList>
    </citation>
    <scope>NUCLEOTIDE SEQUENCE [LARGE SCALE GENOMIC DNA]</scope>
    <source>
        <strain evidence="2 3">Bolton</strain>
    </source>
</reference>
<dbReference type="OrthoDB" id="551053at2759"/>
<dbReference type="GO" id="GO:0045162">
    <property type="term" value="P:clustering of voltage-gated sodium channels"/>
    <property type="evidence" value="ECO:0007669"/>
    <property type="project" value="InterPro"/>
</dbReference>
<dbReference type="GO" id="GO:0005814">
    <property type="term" value="C:centriole"/>
    <property type="evidence" value="ECO:0007669"/>
    <property type="project" value="TreeGrafter"/>
</dbReference>
<organism evidence="2 3">
    <name type="scientific">Danionella cerebrum</name>
    <dbReference type="NCBI Taxonomy" id="2873325"/>
    <lineage>
        <taxon>Eukaryota</taxon>
        <taxon>Metazoa</taxon>
        <taxon>Chordata</taxon>
        <taxon>Craniata</taxon>
        <taxon>Vertebrata</taxon>
        <taxon>Euteleostomi</taxon>
        <taxon>Actinopterygii</taxon>
        <taxon>Neopterygii</taxon>
        <taxon>Teleostei</taxon>
        <taxon>Ostariophysi</taxon>
        <taxon>Cypriniformes</taxon>
        <taxon>Danionidae</taxon>
        <taxon>Danioninae</taxon>
        <taxon>Danionella</taxon>
    </lineage>
</organism>
<gene>
    <name evidence="2" type="ORF">DNTS_007187</name>
</gene>
<dbReference type="Proteomes" id="UP000316079">
    <property type="component" value="Unassembled WGS sequence"/>
</dbReference>
<evidence type="ECO:0000313" key="2">
    <source>
        <dbReference type="EMBL" id="TRY91161.1"/>
    </source>
</evidence>
<dbReference type="EMBL" id="SRMA01025771">
    <property type="protein sequence ID" value="TRY91161.1"/>
    <property type="molecule type" value="Genomic_DNA"/>
</dbReference>
<proteinExistence type="predicted"/>
<accession>A0A553QMD8</accession>
<dbReference type="PANTHER" id="PTHR35970:SF1">
    <property type="entry name" value="SODIUM CHANNEL AND CLATHRIN LINKER 1"/>
    <property type="match status" value="1"/>
</dbReference>
<keyword evidence="1" id="KW-0175">Coiled coil</keyword>
<comment type="caution">
    <text evidence="2">The sequence shown here is derived from an EMBL/GenBank/DDBJ whole genome shotgun (WGS) entry which is preliminary data.</text>
</comment>
<evidence type="ECO:0000256" key="1">
    <source>
        <dbReference type="SAM" id="Coils"/>
    </source>
</evidence>
<feature type="coiled-coil region" evidence="1">
    <location>
        <begin position="68"/>
        <end position="109"/>
    </location>
</feature>